<dbReference type="Proteomes" id="UP000030645">
    <property type="component" value="Unassembled WGS sequence"/>
</dbReference>
<evidence type="ECO:0000313" key="2">
    <source>
        <dbReference type="Proteomes" id="UP000030645"/>
    </source>
</evidence>
<dbReference type="EMBL" id="KE346034">
    <property type="protein sequence ID" value="EXC24801.1"/>
    <property type="molecule type" value="Genomic_DNA"/>
</dbReference>
<organism evidence="1 2">
    <name type="scientific">Morus notabilis</name>
    <dbReference type="NCBI Taxonomy" id="981085"/>
    <lineage>
        <taxon>Eukaryota</taxon>
        <taxon>Viridiplantae</taxon>
        <taxon>Streptophyta</taxon>
        <taxon>Embryophyta</taxon>
        <taxon>Tracheophyta</taxon>
        <taxon>Spermatophyta</taxon>
        <taxon>Magnoliopsida</taxon>
        <taxon>eudicotyledons</taxon>
        <taxon>Gunneridae</taxon>
        <taxon>Pentapetalae</taxon>
        <taxon>rosids</taxon>
        <taxon>fabids</taxon>
        <taxon>Rosales</taxon>
        <taxon>Moraceae</taxon>
        <taxon>Moreae</taxon>
        <taxon>Morus</taxon>
    </lineage>
</organism>
<name>W9SE57_9ROSA</name>
<reference evidence="2" key="1">
    <citation type="submission" date="2013-01" db="EMBL/GenBank/DDBJ databases">
        <title>Draft Genome Sequence of a Mulberry Tree, Morus notabilis C.K. Schneid.</title>
        <authorList>
            <person name="He N."/>
            <person name="Zhao S."/>
        </authorList>
    </citation>
    <scope>NUCLEOTIDE SEQUENCE</scope>
</reference>
<protein>
    <submittedName>
        <fullName evidence="1">Uncharacterized protein</fullName>
    </submittedName>
</protein>
<sequence>MFPQLFSHNKPLSCGFLYPRNGVLKGSYSLKNASPNWAVLRLTDGLEYMQVRRLHFRVPVYCMSNVCSIDSCNPLFVLSVLRAFGKDVVLMVKLQFS</sequence>
<evidence type="ECO:0000313" key="1">
    <source>
        <dbReference type="EMBL" id="EXC24801.1"/>
    </source>
</evidence>
<gene>
    <name evidence="1" type="ORF">L484_018515</name>
</gene>
<dbReference type="AlphaFoldDB" id="W9SE57"/>
<proteinExistence type="predicted"/>
<accession>W9SE57</accession>
<keyword evidence="2" id="KW-1185">Reference proteome</keyword>